<proteinExistence type="predicted"/>
<gene>
    <name evidence="1" type="ORF">BCO71171_06449</name>
</gene>
<dbReference type="EMBL" id="CABVQT010000023">
    <property type="protein sequence ID" value="VWD59965.1"/>
    <property type="molecule type" value="Genomic_DNA"/>
</dbReference>
<dbReference type="AlphaFoldDB" id="A0A6P3BVB7"/>
<accession>A0A6P3BVB7</accession>
<dbReference type="RefSeq" id="WP_174975985.1">
    <property type="nucleotide sequence ID" value="NZ_CABVQT010000023.1"/>
</dbReference>
<reference evidence="1 2" key="1">
    <citation type="submission" date="2019-09" db="EMBL/GenBank/DDBJ databases">
        <authorList>
            <person name="Depoorter E."/>
        </authorList>
    </citation>
    <scope>NUCLEOTIDE SEQUENCE [LARGE SCALE GENOMIC DNA]</scope>
    <source>
        <strain evidence="1">R-71171</strain>
    </source>
</reference>
<evidence type="ECO:0000313" key="1">
    <source>
        <dbReference type="EMBL" id="VWD59965.1"/>
    </source>
</evidence>
<sequence length="244" mass="29521">MGIITTIKRLFKNSQKPLPDDVFEDTNDIDAEREHEENLTKYFYNKTKEDARRYDPALIPIRKEYSRQKAYRIKFHFIPKEQNNKNVRSYIQYTFNHWQKWQDIRLHYFKKHNHICQSCRNTFDDKSLHLRELWAFNEHEKIQKLIALIPLCAECHSIAHINRHKKDVEKTIALIEKYASYNGIDEDQAYKDLDFAESERTRRKGIKYNLDLSLLDDFLSIKEPFNCHTDKFNGWLEVNFKESE</sequence>
<organism evidence="1 2">
    <name type="scientific">Burkholderia contaminans</name>
    <dbReference type="NCBI Taxonomy" id="488447"/>
    <lineage>
        <taxon>Bacteria</taxon>
        <taxon>Pseudomonadati</taxon>
        <taxon>Pseudomonadota</taxon>
        <taxon>Betaproteobacteria</taxon>
        <taxon>Burkholderiales</taxon>
        <taxon>Burkholderiaceae</taxon>
        <taxon>Burkholderia</taxon>
        <taxon>Burkholderia cepacia complex</taxon>
    </lineage>
</organism>
<dbReference type="Proteomes" id="UP000494182">
    <property type="component" value="Unassembled WGS sequence"/>
</dbReference>
<evidence type="ECO:0008006" key="3">
    <source>
        <dbReference type="Google" id="ProtNLM"/>
    </source>
</evidence>
<evidence type="ECO:0000313" key="2">
    <source>
        <dbReference type="Proteomes" id="UP000494182"/>
    </source>
</evidence>
<protein>
    <recommendedName>
        <fullName evidence="3">HNH endonuclease</fullName>
    </recommendedName>
</protein>
<name>A0A6P3BVB7_9BURK</name>